<geneLocation type="plasmid" evidence="2">
    <name>pJ340-69</name>
</geneLocation>
<dbReference type="Gene3D" id="6.10.180.30">
    <property type="match status" value="1"/>
</dbReference>
<dbReference type="EMBL" id="JQ418528">
    <property type="protein sequence ID" value="AFK89283.1"/>
    <property type="molecule type" value="Genomic_DNA"/>
</dbReference>
<accession>I3W106</accession>
<dbReference type="AlphaFoldDB" id="I3W106"/>
<feature type="compositionally biased region" description="Basic and acidic residues" evidence="1">
    <location>
        <begin position="28"/>
        <end position="42"/>
    </location>
</feature>
<keyword evidence="2" id="KW-0614">Plasmid</keyword>
<evidence type="ECO:0000313" key="2">
    <source>
        <dbReference type="EMBL" id="AFK89283.1"/>
    </source>
</evidence>
<name>I3W106_9MICC</name>
<protein>
    <submittedName>
        <fullName evidence="2">Uncharacterized protein</fullName>
    </submittedName>
</protein>
<reference evidence="2" key="1">
    <citation type="submission" date="2012-01" db="EMBL/GenBank/DDBJ databases">
        <authorList>
            <person name="Summers A.O."/>
            <person name="Wireman J."/>
            <person name="Sale K."/>
        </authorList>
    </citation>
    <scope>NUCLEOTIDE SEQUENCE</scope>
    <source>
        <strain evidence="2">J3-40</strain>
        <plasmid evidence="2">pJ340-69</plasmid>
    </source>
</reference>
<sequence>MEDEAVLPPQGTESQAEAPAAATGDSEAGNKQHPSEAQDGRRKPGPTPTGRVKKKAAVWADEEVIDRIRGAWFHTPTTSGERELSFSDFLLQAALARALEREQTYNRGKQFPPSPAGSIGVGRKG</sequence>
<organism evidence="2">
    <name type="scientific">Arthrobacter sp. J3.40</name>
    <dbReference type="NCBI Taxonomy" id="347209"/>
    <lineage>
        <taxon>Bacteria</taxon>
        <taxon>Bacillati</taxon>
        <taxon>Actinomycetota</taxon>
        <taxon>Actinomycetes</taxon>
        <taxon>Micrococcales</taxon>
        <taxon>Micrococcaceae</taxon>
        <taxon>Arthrobacter</taxon>
    </lineage>
</organism>
<feature type="region of interest" description="Disordered" evidence="1">
    <location>
        <begin position="102"/>
        <end position="125"/>
    </location>
</feature>
<proteinExistence type="predicted"/>
<dbReference type="RefSeq" id="WP_015061907.1">
    <property type="nucleotide sequence ID" value="NC_019330.1"/>
</dbReference>
<feature type="region of interest" description="Disordered" evidence="1">
    <location>
        <begin position="1"/>
        <end position="57"/>
    </location>
</feature>
<evidence type="ECO:0000256" key="1">
    <source>
        <dbReference type="SAM" id="MobiDB-lite"/>
    </source>
</evidence>